<reference evidence="2 3" key="1">
    <citation type="submission" date="2016-06" db="EMBL/GenBank/DDBJ databases">
        <title>Evolution of pathogenesis and genome organization in the Tremellales.</title>
        <authorList>
            <person name="Cuomo C."/>
            <person name="Litvintseva A."/>
            <person name="Heitman J."/>
            <person name="Chen Y."/>
            <person name="Sun S."/>
            <person name="Springer D."/>
            <person name="Dromer F."/>
            <person name="Young S."/>
            <person name="Zeng Q."/>
            <person name="Chapman S."/>
            <person name="Gujja S."/>
            <person name="Saif S."/>
            <person name="Birren B."/>
        </authorList>
    </citation>
    <scope>NUCLEOTIDE SEQUENCE [LARGE SCALE GENOMIC DNA]</scope>
    <source>
        <strain evidence="2 3">ATCC 28783</strain>
    </source>
</reference>
<comment type="caution">
    <text evidence="2">The sequence shown here is derived from an EMBL/GenBank/DDBJ whole genome shotgun (WGS) entry which is preliminary data.</text>
</comment>
<sequence>MPADRHINITKHHRYTPYSPPNSKKSHSANSKTSHSAMSHSSNTTIPSDYSDISTTTAKKFKYPSYKRFNGVPSWNHKLPQPKGFHTTYQKNHTRKSPPYALFLYFTSLERQHPSKQYSVASPPSHAYTPPEYPKFNSVSNSKSEDFDMLQDYSSCEDIEMFEDDYDDEAPENNLTPVPKKPWFPPIKEPKSGSGEPVLTIPLIVPVMDDEALKDREIHVPEIPPIGTTYTYINEYGYRCALTHNYCYGQ</sequence>
<protein>
    <submittedName>
        <fullName evidence="2">Uncharacterized protein</fullName>
    </submittedName>
</protein>
<dbReference type="VEuPathDB" id="FungiDB:TREMEDRAFT_65595"/>
<evidence type="ECO:0000313" key="2">
    <source>
        <dbReference type="EMBL" id="RXK38642.1"/>
    </source>
</evidence>
<name>A0A4Q1BLW7_TREME</name>
<feature type="region of interest" description="Disordered" evidence="1">
    <location>
        <begin position="1"/>
        <end position="51"/>
    </location>
</feature>
<evidence type="ECO:0000313" key="3">
    <source>
        <dbReference type="Proteomes" id="UP000289152"/>
    </source>
</evidence>
<dbReference type="VEuPathDB" id="FungiDB:TREMEDRAFT_62296"/>
<dbReference type="AlphaFoldDB" id="A0A4Q1BLW7"/>
<feature type="compositionally biased region" description="Low complexity" evidence="1">
    <location>
        <begin position="30"/>
        <end position="45"/>
    </location>
</feature>
<dbReference type="EMBL" id="SDIL01000045">
    <property type="protein sequence ID" value="RXK38642.1"/>
    <property type="molecule type" value="Genomic_DNA"/>
</dbReference>
<organism evidence="2 3">
    <name type="scientific">Tremella mesenterica</name>
    <name type="common">Jelly fungus</name>
    <dbReference type="NCBI Taxonomy" id="5217"/>
    <lineage>
        <taxon>Eukaryota</taxon>
        <taxon>Fungi</taxon>
        <taxon>Dikarya</taxon>
        <taxon>Basidiomycota</taxon>
        <taxon>Agaricomycotina</taxon>
        <taxon>Tremellomycetes</taxon>
        <taxon>Tremellales</taxon>
        <taxon>Tremellaceae</taxon>
        <taxon>Tremella</taxon>
    </lineage>
</organism>
<proteinExistence type="predicted"/>
<evidence type="ECO:0000256" key="1">
    <source>
        <dbReference type="SAM" id="MobiDB-lite"/>
    </source>
</evidence>
<dbReference type="Proteomes" id="UP000289152">
    <property type="component" value="Unassembled WGS sequence"/>
</dbReference>
<accession>A0A4Q1BLW7</accession>
<keyword evidence="3" id="KW-1185">Reference proteome</keyword>
<dbReference type="InParanoid" id="A0A4Q1BLW7"/>
<gene>
    <name evidence="2" type="ORF">M231_04148</name>
</gene>